<dbReference type="SMART" id="SM00974">
    <property type="entry name" value="T5orf172"/>
    <property type="match status" value="1"/>
</dbReference>
<dbReference type="Pfam" id="PF13455">
    <property type="entry name" value="MUG113"/>
    <property type="match status" value="1"/>
</dbReference>
<name>A0ABV0E3F2_9BURK</name>
<protein>
    <submittedName>
        <fullName evidence="2">GIY-YIG nuclease family protein</fullName>
    </submittedName>
</protein>
<dbReference type="EMBL" id="JAYLVJ010000043">
    <property type="protein sequence ID" value="MEO1757834.1"/>
    <property type="molecule type" value="Genomic_DNA"/>
</dbReference>
<accession>A0ABV0E3F2</accession>
<evidence type="ECO:0000259" key="1">
    <source>
        <dbReference type="SMART" id="SM00974"/>
    </source>
</evidence>
<evidence type="ECO:0000313" key="3">
    <source>
        <dbReference type="Proteomes" id="UP001462961"/>
    </source>
</evidence>
<organism evidence="2 3">
    <name type="scientific">Paraburkholderia caribensis</name>
    <dbReference type="NCBI Taxonomy" id="75105"/>
    <lineage>
        <taxon>Bacteria</taxon>
        <taxon>Pseudomonadati</taxon>
        <taxon>Pseudomonadota</taxon>
        <taxon>Betaproteobacteria</taxon>
        <taxon>Burkholderiales</taxon>
        <taxon>Burkholderiaceae</taxon>
        <taxon>Paraburkholderia</taxon>
    </lineage>
</organism>
<sequence length="136" mass="15224">MPVYFIAENENEDHESLRVKIGPSRNIRARLRALQTGSPNELKLMGRIDSDDDYLLESRLHEHYASHHAHLEWFTLHPGQVLDTLKSHGVCAYIATEGNAFEILSRDRDGPVNIYCGAATRGACGSRAFHDGVLIV</sequence>
<comment type="caution">
    <text evidence="2">The sequence shown here is derived from an EMBL/GenBank/DDBJ whole genome shotgun (WGS) entry which is preliminary data.</text>
</comment>
<keyword evidence="3" id="KW-1185">Reference proteome</keyword>
<feature type="domain" description="Bacteriophage T5 Orf172 DNA-binding" evidence="1">
    <location>
        <begin position="13"/>
        <end position="88"/>
    </location>
</feature>
<evidence type="ECO:0000313" key="2">
    <source>
        <dbReference type="EMBL" id="MEO1757834.1"/>
    </source>
</evidence>
<proteinExistence type="predicted"/>
<gene>
    <name evidence="2" type="ORF">VOI32_28315</name>
</gene>
<dbReference type="Proteomes" id="UP001462961">
    <property type="component" value="Unassembled WGS sequence"/>
</dbReference>
<dbReference type="InterPro" id="IPR018306">
    <property type="entry name" value="Phage_T5_Orf172_DNA-bd"/>
</dbReference>
<reference evidence="2 3" key="1">
    <citation type="submission" date="2024-01" db="EMBL/GenBank/DDBJ databases">
        <title>The diversity of rhizobia nodulating Mimosa spp. in eleven states of Brazil covering several biomes is determined by host plant, location, and edaphic factors.</title>
        <authorList>
            <person name="Rouws L."/>
            <person name="Barauna A."/>
            <person name="Beukes C."/>
            <person name="De Faria S.M."/>
            <person name="Gross E."/>
            <person name="Dos Reis Junior F.B."/>
            <person name="Simon M."/>
            <person name="Maluk M."/>
            <person name="Odee D.W."/>
            <person name="Kenicer G."/>
            <person name="Young J.P.W."/>
            <person name="Reis V.M."/>
            <person name="Zilli J."/>
            <person name="James E.K."/>
        </authorList>
    </citation>
    <scope>NUCLEOTIDE SEQUENCE [LARGE SCALE GENOMIC DNA]</scope>
    <source>
        <strain evidence="2 3">JHI1651</strain>
    </source>
</reference>
<dbReference type="RefSeq" id="WP_233445368.1">
    <property type="nucleotide sequence ID" value="NZ_CP015959.1"/>
</dbReference>